<protein>
    <submittedName>
        <fullName evidence="2">Uncharacterized protein</fullName>
    </submittedName>
</protein>
<evidence type="ECO:0000313" key="2">
    <source>
        <dbReference type="EMBL" id="KAG4410937.1"/>
    </source>
</evidence>
<reference evidence="2" key="1">
    <citation type="submission" date="2021-02" db="EMBL/GenBank/DDBJ databases">
        <title>Genome sequence Cadophora malorum strain M34.</title>
        <authorList>
            <person name="Stefanovic E."/>
            <person name="Vu D."/>
            <person name="Scully C."/>
            <person name="Dijksterhuis J."/>
            <person name="Roader J."/>
            <person name="Houbraken J."/>
        </authorList>
    </citation>
    <scope>NUCLEOTIDE SEQUENCE</scope>
    <source>
        <strain evidence="2">M34</strain>
    </source>
</reference>
<dbReference type="Proteomes" id="UP000664132">
    <property type="component" value="Unassembled WGS sequence"/>
</dbReference>
<keyword evidence="3" id="KW-1185">Reference proteome</keyword>
<dbReference type="EMBL" id="JAFJYH010000552">
    <property type="protein sequence ID" value="KAG4410937.1"/>
    <property type="molecule type" value="Genomic_DNA"/>
</dbReference>
<evidence type="ECO:0000313" key="3">
    <source>
        <dbReference type="Proteomes" id="UP000664132"/>
    </source>
</evidence>
<organism evidence="2 3">
    <name type="scientific">Cadophora malorum</name>
    <dbReference type="NCBI Taxonomy" id="108018"/>
    <lineage>
        <taxon>Eukaryota</taxon>
        <taxon>Fungi</taxon>
        <taxon>Dikarya</taxon>
        <taxon>Ascomycota</taxon>
        <taxon>Pezizomycotina</taxon>
        <taxon>Leotiomycetes</taxon>
        <taxon>Helotiales</taxon>
        <taxon>Ploettnerulaceae</taxon>
        <taxon>Cadophora</taxon>
    </lineage>
</organism>
<dbReference type="AlphaFoldDB" id="A0A8H7W0T8"/>
<comment type="caution">
    <text evidence="2">The sequence shown here is derived from an EMBL/GenBank/DDBJ whole genome shotgun (WGS) entry which is preliminary data.</text>
</comment>
<sequence>MPGGGGGIGGGGAGAGQLPQMSDMANAAGGGMPQMPRMPQIPGMANMVGGSGIPGFGPQLSMLTGGMPNIGGGFGGGMMTGFGSPPFAPPALAGLYLGTASHWRRKI</sequence>
<gene>
    <name evidence="2" type="ORF">IFR04_015923</name>
</gene>
<accession>A0A8H7W0T8</accession>
<proteinExistence type="predicted"/>
<name>A0A8H7W0T8_9HELO</name>
<feature type="region of interest" description="Disordered" evidence="1">
    <location>
        <begin position="1"/>
        <end position="46"/>
    </location>
</feature>
<evidence type="ECO:0000256" key="1">
    <source>
        <dbReference type="SAM" id="MobiDB-lite"/>
    </source>
</evidence>
<feature type="compositionally biased region" description="Gly residues" evidence="1">
    <location>
        <begin position="1"/>
        <end position="15"/>
    </location>
</feature>